<sequence>MYKNKFKERVEYNSEIIFKSVIDFPKFDQVFYLKNQTLDFEDEEWGEAQRSDLEKKFKQLQEKDKVYFCQKKIPSIKWKKLSKSLQKEKEKQDQQDSNITNNQENKNDDNKQTVKQEQNVQSNASIVEWEDGTFGLLVGKTLYELNSEYFNAQFSTLSNHNNQLFAVQNFINKKFAIQPDSKQQISLEKKRKTE</sequence>
<comment type="caution">
    <text evidence="2">The sequence shown here is derived from an EMBL/GenBank/DDBJ whole genome shotgun (WGS) entry which is preliminary data.</text>
</comment>
<proteinExistence type="predicted"/>
<dbReference type="Proteomes" id="UP000054937">
    <property type="component" value="Unassembled WGS sequence"/>
</dbReference>
<evidence type="ECO:0000256" key="1">
    <source>
        <dbReference type="SAM" id="MobiDB-lite"/>
    </source>
</evidence>
<evidence type="ECO:0000313" key="2">
    <source>
        <dbReference type="EMBL" id="KRX02191.1"/>
    </source>
</evidence>
<protein>
    <submittedName>
        <fullName evidence="2">Uncharacterized protein</fullName>
    </submittedName>
</protein>
<name>A0A0V0QIR8_PSEPJ</name>
<gene>
    <name evidence="2" type="ORF">PPERSA_06386</name>
</gene>
<feature type="compositionally biased region" description="Low complexity" evidence="1">
    <location>
        <begin position="95"/>
        <end position="104"/>
    </location>
</feature>
<dbReference type="InParanoid" id="A0A0V0QIR8"/>
<feature type="region of interest" description="Disordered" evidence="1">
    <location>
        <begin position="87"/>
        <end position="120"/>
    </location>
</feature>
<dbReference type="OrthoDB" id="20844at2759"/>
<organism evidence="2 3">
    <name type="scientific">Pseudocohnilembus persalinus</name>
    <name type="common">Ciliate</name>
    <dbReference type="NCBI Taxonomy" id="266149"/>
    <lineage>
        <taxon>Eukaryota</taxon>
        <taxon>Sar</taxon>
        <taxon>Alveolata</taxon>
        <taxon>Ciliophora</taxon>
        <taxon>Intramacronucleata</taxon>
        <taxon>Oligohymenophorea</taxon>
        <taxon>Scuticociliatia</taxon>
        <taxon>Philasterida</taxon>
        <taxon>Pseudocohnilembidae</taxon>
        <taxon>Pseudocohnilembus</taxon>
    </lineage>
</organism>
<dbReference type="GO" id="GO:0016593">
    <property type="term" value="C:Cdc73/Paf1 complex"/>
    <property type="evidence" value="ECO:0007669"/>
    <property type="project" value="InterPro"/>
</dbReference>
<evidence type="ECO:0000313" key="3">
    <source>
        <dbReference type="Proteomes" id="UP000054937"/>
    </source>
</evidence>
<keyword evidence="3" id="KW-1185">Reference proteome</keyword>
<dbReference type="Pfam" id="PF04004">
    <property type="entry name" value="Leo1"/>
    <property type="match status" value="1"/>
</dbReference>
<accession>A0A0V0QIR8</accession>
<dbReference type="EMBL" id="LDAU01000157">
    <property type="protein sequence ID" value="KRX02191.1"/>
    <property type="molecule type" value="Genomic_DNA"/>
</dbReference>
<dbReference type="GO" id="GO:0006368">
    <property type="term" value="P:transcription elongation by RNA polymerase II"/>
    <property type="evidence" value="ECO:0007669"/>
    <property type="project" value="InterPro"/>
</dbReference>
<feature type="compositionally biased region" description="Basic and acidic residues" evidence="1">
    <location>
        <begin position="105"/>
        <end position="114"/>
    </location>
</feature>
<dbReference type="InterPro" id="IPR007149">
    <property type="entry name" value="Leo1"/>
</dbReference>
<dbReference type="AlphaFoldDB" id="A0A0V0QIR8"/>
<reference evidence="2 3" key="1">
    <citation type="journal article" date="2015" name="Sci. Rep.">
        <title>Genome of the facultative scuticociliatosis pathogen Pseudocohnilembus persalinus provides insight into its virulence through horizontal gene transfer.</title>
        <authorList>
            <person name="Xiong J."/>
            <person name="Wang G."/>
            <person name="Cheng J."/>
            <person name="Tian M."/>
            <person name="Pan X."/>
            <person name="Warren A."/>
            <person name="Jiang C."/>
            <person name="Yuan D."/>
            <person name="Miao W."/>
        </authorList>
    </citation>
    <scope>NUCLEOTIDE SEQUENCE [LARGE SCALE GENOMIC DNA]</scope>
    <source>
        <strain evidence="2">36N120E</strain>
    </source>
</reference>